<dbReference type="OrthoDB" id="9769238at2"/>
<evidence type="ECO:0000256" key="4">
    <source>
        <dbReference type="ARBA" id="ARBA00023002"/>
    </source>
</evidence>
<dbReference type="Pfam" id="PF07992">
    <property type="entry name" value="Pyr_redox_2"/>
    <property type="match status" value="1"/>
</dbReference>
<dbReference type="RefSeq" id="WP_017510666.1">
    <property type="nucleotide sequence ID" value="NZ_CP037901.1"/>
</dbReference>
<dbReference type="PRINTS" id="PR00368">
    <property type="entry name" value="FADPNR"/>
</dbReference>
<dbReference type="InterPro" id="IPR028202">
    <property type="entry name" value="Reductase_C"/>
</dbReference>
<evidence type="ECO:0000256" key="1">
    <source>
        <dbReference type="ARBA" id="ARBA00001974"/>
    </source>
</evidence>
<dbReference type="GO" id="GO:0005737">
    <property type="term" value="C:cytoplasm"/>
    <property type="evidence" value="ECO:0007669"/>
    <property type="project" value="TreeGrafter"/>
</dbReference>
<dbReference type="PANTHER" id="PTHR43557:SF2">
    <property type="entry name" value="RIESKE DOMAIN-CONTAINING PROTEIN-RELATED"/>
    <property type="match status" value="1"/>
</dbReference>
<evidence type="ECO:0000313" key="7">
    <source>
        <dbReference type="EMBL" id="QBP11792.1"/>
    </source>
</evidence>
<keyword evidence="2" id="KW-0285">Flavoprotein</keyword>
<dbReference type="EMBL" id="CP037901">
    <property type="protein sequence ID" value="QBP11792.1"/>
    <property type="molecule type" value="Genomic_DNA"/>
</dbReference>
<organism evidence="7 8">
    <name type="scientific">Cupriavidus metallidurans</name>
    <dbReference type="NCBI Taxonomy" id="119219"/>
    <lineage>
        <taxon>Bacteria</taxon>
        <taxon>Pseudomonadati</taxon>
        <taxon>Pseudomonadota</taxon>
        <taxon>Betaproteobacteria</taxon>
        <taxon>Burkholderiales</taxon>
        <taxon>Burkholderiaceae</taxon>
        <taxon>Cupriavidus</taxon>
    </lineage>
</organism>
<name>A0A482IV67_9BURK</name>
<dbReference type="InterPro" id="IPR050446">
    <property type="entry name" value="FAD-oxidoreductase/Apoptosis"/>
</dbReference>
<sequence length="415" mass="43826">MSLNNVVIVGAGQAGYQVAASLRQEGYVGHVTLIGDEPGVPYQRPPLSKAYLLGKISTAALRFRPLEWFEQQSVKRVPANVTMIDRDACCVELSGGERVAYDHLVLATGARNRVPPVSGADLDGVFGIRTLADADALAPRLAAARHVVVIGAGFIGLEFAAVAAAKGVSVHVIELGNRPMARALSTPMSALFSEAHMGWGVKLDFGQTVAGIHGEAGRVVAIETGDGRRLPADLVVYGIGVLPNTELAAEAGLSVNNGICVNEHLLTDDPAISAIGDAVSFPSPYCASAIRLESVQNAVDQARNVAARLMGKPTAYAALPWFWTDQQDLKLQIAGLSDQHDETVLLGSADARQLTVLCFRAGRLIAVESCNRPADHMAARKVLSRTPQLTPAQAAEPGFDLKAFEAATRKPCMSP</sequence>
<dbReference type="SUPFAM" id="SSF51905">
    <property type="entry name" value="FAD/NAD(P)-binding domain"/>
    <property type="match status" value="2"/>
</dbReference>
<accession>A0A482IV67</accession>
<reference evidence="7 8" key="1">
    <citation type="submission" date="2019-03" db="EMBL/GenBank/DDBJ databases">
        <title>Comparative insights into the high quality Complete genome sequence of highly metal resistant Cupriavidus metallidurans strain BS1 isolated from a gold-copper mine.</title>
        <authorList>
            <person name="Mazhar H.S."/>
            <person name="Rensing C."/>
        </authorList>
    </citation>
    <scope>NUCLEOTIDE SEQUENCE [LARGE SCALE GENOMIC DNA]</scope>
    <source>
        <strain evidence="7 8">BS1</strain>
    </source>
</reference>
<keyword evidence="3" id="KW-0274">FAD</keyword>
<evidence type="ECO:0000256" key="3">
    <source>
        <dbReference type="ARBA" id="ARBA00022827"/>
    </source>
</evidence>
<dbReference type="AlphaFoldDB" id="A0A482IV67"/>
<evidence type="ECO:0000313" key="8">
    <source>
        <dbReference type="Proteomes" id="UP000253772"/>
    </source>
</evidence>
<dbReference type="Gene3D" id="3.50.50.60">
    <property type="entry name" value="FAD/NAD(P)-binding domain"/>
    <property type="match status" value="2"/>
</dbReference>
<dbReference type="Proteomes" id="UP000253772">
    <property type="component" value="Chromosome c2"/>
</dbReference>
<evidence type="ECO:0000259" key="5">
    <source>
        <dbReference type="Pfam" id="PF07992"/>
    </source>
</evidence>
<dbReference type="Gene3D" id="3.30.390.30">
    <property type="match status" value="1"/>
</dbReference>
<proteinExistence type="predicted"/>
<evidence type="ECO:0000259" key="6">
    <source>
        <dbReference type="Pfam" id="PF14759"/>
    </source>
</evidence>
<dbReference type="PANTHER" id="PTHR43557">
    <property type="entry name" value="APOPTOSIS-INDUCING FACTOR 1"/>
    <property type="match status" value="1"/>
</dbReference>
<gene>
    <name evidence="7" type="ORF">DDF84_018445</name>
</gene>
<comment type="cofactor">
    <cofactor evidence="1">
        <name>FAD</name>
        <dbReference type="ChEBI" id="CHEBI:57692"/>
    </cofactor>
</comment>
<dbReference type="PRINTS" id="PR00411">
    <property type="entry name" value="PNDRDTASEI"/>
</dbReference>
<dbReference type="GO" id="GO:0016651">
    <property type="term" value="F:oxidoreductase activity, acting on NAD(P)H"/>
    <property type="evidence" value="ECO:0007669"/>
    <property type="project" value="TreeGrafter"/>
</dbReference>
<dbReference type="SUPFAM" id="SSF55424">
    <property type="entry name" value="FAD/NAD-linked reductases, dimerisation (C-terminal) domain"/>
    <property type="match status" value="1"/>
</dbReference>
<dbReference type="InterPro" id="IPR016156">
    <property type="entry name" value="FAD/NAD-linked_Rdtase_dimer_sf"/>
</dbReference>
<protein>
    <submittedName>
        <fullName evidence="7">Pyridine nucleotide-disulfide oxidoreductase</fullName>
    </submittedName>
</protein>
<dbReference type="Pfam" id="PF14759">
    <property type="entry name" value="Reductase_C"/>
    <property type="match status" value="1"/>
</dbReference>
<feature type="domain" description="Reductase C-terminal" evidence="6">
    <location>
        <begin position="321"/>
        <end position="403"/>
    </location>
</feature>
<dbReference type="InterPro" id="IPR036188">
    <property type="entry name" value="FAD/NAD-bd_sf"/>
</dbReference>
<dbReference type="InterPro" id="IPR023753">
    <property type="entry name" value="FAD/NAD-binding_dom"/>
</dbReference>
<evidence type="ECO:0000256" key="2">
    <source>
        <dbReference type="ARBA" id="ARBA00022630"/>
    </source>
</evidence>
<keyword evidence="4" id="KW-0560">Oxidoreductase</keyword>
<feature type="domain" description="FAD/NAD(P)-binding" evidence="5">
    <location>
        <begin position="5"/>
        <end position="302"/>
    </location>
</feature>